<evidence type="ECO:0000256" key="3">
    <source>
        <dbReference type="ARBA" id="ARBA00022768"/>
    </source>
</evidence>
<dbReference type="Gene3D" id="3.30.230.10">
    <property type="match status" value="1"/>
</dbReference>
<dbReference type="CDD" id="cd03713">
    <property type="entry name" value="EFG_mtEFG_C"/>
    <property type="match status" value="1"/>
</dbReference>
<dbReference type="InterPro" id="IPR035647">
    <property type="entry name" value="EFG_III/V"/>
</dbReference>
<dbReference type="FunFam" id="3.30.230.10:FF:000003">
    <property type="entry name" value="Elongation factor G"/>
    <property type="match status" value="1"/>
</dbReference>
<dbReference type="SUPFAM" id="SSF54980">
    <property type="entry name" value="EF-G C-terminal domain-like"/>
    <property type="match status" value="2"/>
</dbReference>
<dbReference type="SMART" id="SM00889">
    <property type="entry name" value="EFG_IV"/>
    <property type="match status" value="1"/>
</dbReference>
<dbReference type="Gene3D" id="3.40.50.300">
    <property type="entry name" value="P-loop containing nucleotide triphosphate hydrolases"/>
    <property type="match status" value="1"/>
</dbReference>
<organism evidence="9 10">
    <name type="scientific">Futiania mangrovi</name>
    <dbReference type="NCBI Taxonomy" id="2959716"/>
    <lineage>
        <taxon>Bacteria</taxon>
        <taxon>Pseudomonadati</taxon>
        <taxon>Pseudomonadota</taxon>
        <taxon>Alphaproteobacteria</taxon>
        <taxon>Futianiales</taxon>
        <taxon>Futianiaceae</taxon>
        <taxon>Futiania</taxon>
    </lineage>
</organism>
<keyword evidence="4" id="KW-0648">Protein biosynthesis</keyword>
<dbReference type="GO" id="GO:0005525">
    <property type="term" value="F:GTP binding"/>
    <property type="evidence" value="ECO:0007669"/>
    <property type="project" value="UniProtKB-KW"/>
</dbReference>
<dbReference type="InterPro" id="IPR014721">
    <property type="entry name" value="Ribsml_uS5_D2-typ_fold_subgr"/>
</dbReference>
<evidence type="ECO:0000256" key="2">
    <source>
        <dbReference type="ARBA" id="ARBA00022741"/>
    </source>
</evidence>
<dbReference type="InterPro" id="IPR047872">
    <property type="entry name" value="EFG_IV"/>
</dbReference>
<dbReference type="SUPFAM" id="SSF50447">
    <property type="entry name" value="Translation proteins"/>
    <property type="match status" value="1"/>
</dbReference>
<comment type="function">
    <text evidence="6">Catalyzes the GTP-dependent ribosomal translocation step during translation elongation. During this step, the ribosome changes from the pre-translocational (PRE) to the post-translocational (POST) state as the newly formed A-site-bound peptidyl-tRNA and P-site-bound deacylated tRNA move to the P and E sites, respectively. Catalyzes the coordinated movement of the two tRNA molecules, the mRNA and conformational changes in the ribosome.</text>
</comment>
<dbReference type="CDD" id="cd01434">
    <property type="entry name" value="EFG_mtEFG1_IV"/>
    <property type="match status" value="1"/>
</dbReference>
<dbReference type="PANTHER" id="PTHR43261:SF7">
    <property type="entry name" value="ELONGATION FACTOR G-LIKE PROTEIN"/>
    <property type="match status" value="1"/>
</dbReference>
<evidence type="ECO:0000256" key="5">
    <source>
        <dbReference type="ARBA" id="ARBA00023134"/>
    </source>
</evidence>
<evidence type="ECO:0000313" key="10">
    <source>
        <dbReference type="Proteomes" id="UP001055804"/>
    </source>
</evidence>
<dbReference type="InterPro" id="IPR027417">
    <property type="entry name" value="P-loop_NTPase"/>
</dbReference>
<evidence type="ECO:0000259" key="7">
    <source>
        <dbReference type="SMART" id="SM00838"/>
    </source>
</evidence>
<evidence type="ECO:0000256" key="6">
    <source>
        <dbReference type="ARBA" id="ARBA00024731"/>
    </source>
</evidence>
<comment type="caution">
    <text evidence="9">The sequence shown here is derived from an EMBL/GenBank/DDBJ whole genome shotgun (WGS) entry which is preliminary data.</text>
</comment>
<dbReference type="Gene3D" id="3.30.70.870">
    <property type="entry name" value="Elongation Factor G (Translational Gtpase), domain 3"/>
    <property type="match status" value="1"/>
</dbReference>
<feature type="domain" description="Translation elongation factor EFG/EF2" evidence="8">
    <location>
        <begin position="481"/>
        <end position="598"/>
    </location>
</feature>
<name>A0A9J6PLB1_9PROT</name>
<dbReference type="Pfam" id="PF00009">
    <property type="entry name" value="GTP_EFTU"/>
    <property type="match status" value="1"/>
</dbReference>
<dbReference type="InterPro" id="IPR020568">
    <property type="entry name" value="Ribosomal_Su5_D2-typ_SF"/>
</dbReference>
<feature type="domain" description="Elongation factor EFG" evidence="7">
    <location>
        <begin position="600"/>
        <end position="690"/>
    </location>
</feature>
<dbReference type="GO" id="GO:0032790">
    <property type="term" value="P:ribosome disassembly"/>
    <property type="evidence" value="ECO:0007669"/>
    <property type="project" value="TreeGrafter"/>
</dbReference>
<dbReference type="Proteomes" id="UP001055804">
    <property type="component" value="Unassembled WGS sequence"/>
</dbReference>
<dbReference type="GO" id="GO:0003924">
    <property type="term" value="F:GTPase activity"/>
    <property type="evidence" value="ECO:0007669"/>
    <property type="project" value="InterPro"/>
</dbReference>
<keyword evidence="2" id="KW-0547">Nucleotide-binding</keyword>
<evidence type="ECO:0000256" key="4">
    <source>
        <dbReference type="ARBA" id="ARBA00022917"/>
    </source>
</evidence>
<dbReference type="SUPFAM" id="SSF54211">
    <property type="entry name" value="Ribosomal protein S5 domain 2-like"/>
    <property type="match status" value="1"/>
</dbReference>
<keyword evidence="5" id="KW-0342">GTP-binding</keyword>
<evidence type="ECO:0000256" key="1">
    <source>
        <dbReference type="ARBA" id="ARBA00017872"/>
    </source>
</evidence>
<dbReference type="GO" id="GO:0003746">
    <property type="term" value="F:translation elongation factor activity"/>
    <property type="evidence" value="ECO:0007669"/>
    <property type="project" value="UniProtKB-KW"/>
</dbReference>
<gene>
    <name evidence="9" type="ORF">NJQ99_13415</name>
</gene>
<dbReference type="RefSeq" id="WP_269333381.1">
    <property type="nucleotide sequence ID" value="NZ_JAMZFT010000003.1"/>
</dbReference>
<dbReference type="InterPro" id="IPR000640">
    <property type="entry name" value="EFG_V-like"/>
</dbReference>
<dbReference type="Pfam" id="PF14492">
    <property type="entry name" value="EFG_III"/>
    <property type="match status" value="1"/>
</dbReference>
<dbReference type="Gene3D" id="2.40.30.10">
    <property type="entry name" value="Translation factors"/>
    <property type="match status" value="1"/>
</dbReference>
<keyword evidence="3 9" id="KW-0251">Elongation factor</keyword>
<reference evidence="9" key="1">
    <citation type="submission" date="2022-06" db="EMBL/GenBank/DDBJ databases">
        <title>Isolation and Genomics of Futiania mangrovii gen. nov., sp. nov., a Rare and Metabolically-versatile member in the Class Alphaproteobacteria.</title>
        <authorList>
            <person name="Liu L."/>
            <person name="Huang W.-C."/>
            <person name="Pan J."/>
            <person name="Li J."/>
            <person name="Huang Y."/>
            <person name="Du H."/>
            <person name="Liu Y."/>
            <person name="Li M."/>
        </authorList>
    </citation>
    <scope>NUCLEOTIDE SEQUENCE</scope>
    <source>
        <strain evidence="9">FT118</strain>
    </source>
</reference>
<dbReference type="AlphaFoldDB" id="A0A9J6PLB1"/>
<keyword evidence="10" id="KW-1185">Reference proteome</keyword>
<dbReference type="SMART" id="SM00838">
    <property type="entry name" value="EFG_C"/>
    <property type="match status" value="1"/>
</dbReference>
<protein>
    <recommendedName>
        <fullName evidence="1">Elongation factor G</fullName>
    </recommendedName>
</protein>
<sequence>MTASGDTEGGRGAGGGAHVRGAPRCIAIVGTYGSGKTTLLESILALTGATGRKGAVDQGTSVGDAGAEARAHGMGLEVNAARARFMDEDYVFLDCPGSVETAWEAEGPLAVADAVIVVAEADPSRTALLQPLLKTLDARGLPHLVFINKIDKSDGGPGEGRVRDLLEHLQPLSERPLLLRQVPIWENGIATGYVDLALERAFVYREHAPSEVVPVPDSLAARAEEARYQMLERLSDHDDHLMEELLEDIPPPRDEVFDTLGREMRDGLVVPVFLGSALHDHGIRRLMKALRHEAPDVGGVRARLGAGEGGTVVGVVKTWHTAHGGKLSLARVLSGTVKEGDTLVTADGRQHRVGGLYDMTGLQTAKRTSAGEGETVALARMEDVATGDVLASSPALANPARLMGDPPAPVYARVIVPADRKDEVKLSAALHKLVEEDPSVRVDHAEGGALLLGGQGEMHLKVAGERLSGRFGVRVDMYAAPVPYRETIRKAATARGRHKRQTGGHGQFGDVVVDVAPLPRGSGFVFAEKISGGVVPKQYFPAVEAGVKDALLKGPLGFPVVDLSVTLTDGSYHTVDSSEQAFRTAGRIAMQEALPDCAPVLLEPIMDVELFVPNTATARVTGIVTGRRGALMGYEPREGWPGWDVIRAQMPQAEIGDLILEVRSATQGCGSFAATPAHLAELSGREAERIVSAHAA</sequence>
<dbReference type="InterPro" id="IPR000795">
    <property type="entry name" value="T_Tr_GTP-bd_dom"/>
</dbReference>
<dbReference type="GO" id="GO:0097216">
    <property type="term" value="F:guanosine tetraphosphate binding"/>
    <property type="evidence" value="ECO:0007669"/>
    <property type="project" value="UniProtKB-ARBA"/>
</dbReference>
<dbReference type="InterPro" id="IPR035649">
    <property type="entry name" value="EFG_V"/>
</dbReference>
<dbReference type="Gene3D" id="3.30.70.240">
    <property type="match status" value="1"/>
</dbReference>
<dbReference type="InterPro" id="IPR041095">
    <property type="entry name" value="EFG_II"/>
</dbReference>
<proteinExistence type="predicted"/>
<dbReference type="SUPFAM" id="SSF52540">
    <property type="entry name" value="P-loop containing nucleoside triphosphate hydrolases"/>
    <property type="match status" value="1"/>
</dbReference>
<dbReference type="InterPro" id="IPR053905">
    <property type="entry name" value="EF-G-like_DII"/>
</dbReference>
<accession>A0A9J6PLB1</accession>
<evidence type="ECO:0000313" key="9">
    <source>
        <dbReference type="EMBL" id="MCP1337415.1"/>
    </source>
</evidence>
<evidence type="ECO:0000259" key="8">
    <source>
        <dbReference type="SMART" id="SM00889"/>
    </source>
</evidence>
<dbReference type="Pfam" id="PF22042">
    <property type="entry name" value="EF-G_D2"/>
    <property type="match status" value="1"/>
</dbReference>
<dbReference type="EMBL" id="JAMZFT010000003">
    <property type="protein sequence ID" value="MCP1337415.1"/>
    <property type="molecule type" value="Genomic_DNA"/>
</dbReference>
<dbReference type="Pfam" id="PF00679">
    <property type="entry name" value="EFG_C"/>
    <property type="match status" value="1"/>
</dbReference>
<dbReference type="Pfam" id="PF03764">
    <property type="entry name" value="EFG_IV"/>
    <property type="match status" value="1"/>
</dbReference>
<dbReference type="InterPro" id="IPR005517">
    <property type="entry name" value="Transl_elong_EFG/EF2_IV"/>
</dbReference>
<dbReference type="NCBIfam" id="NF009379">
    <property type="entry name" value="PRK12740.1-3"/>
    <property type="match status" value="1"/>
</dbReference>
<dbReference type="PANTHER" id="PTHR43261">
    <property type="entry name" value="TRANSLATION ELONGATION FACTOR G-RELATED"/>
    <property type="match status" value="1"/>
</dbReference>
<dbReference type="InterPro" id="IPR009000">
    <property type="entry name" value="Transl_B-barrel_sf"/>
</dbReference>